<comment type="similarity">
    <text evidence="2">Belongs to the glucose-1-phosphate thymidylyltransferase family.</text>
</comment>
<dbReference type="InterPro" id="IPR005907">
    <property type="entry name" value="G1P_thy_trans_s"/>
</dbReference>
<evidence type="ECO:0000256" key="4">
    <source>
        <dbReference type="ARBA" id="ARBA00022679"/>
    </source>
</evidence>
<evidence type="ECO:0000259" key="9">
    <source>
        <dbReference type="Pfam" id="PF00483"/>
    </source>
</evidence>
<keyword evidence="6" id="KW-0479">Metal-binding</keyword>
<keyword evidence="4" id="KW-0808">Transferase</keyword>
<proteinExistence type="inferred from homology"/>
<evidence type="ECO:0000256" key="3">
    <source>
        <dbReference type="ARBA" id="ARBA00012461"/>
    </source>
</evidence>
<evidence type="ECO:0000256" key="8">
    <source>
        <dbReference type="ARBA" id="ARBA00049336"/>
    </source>
</evidence>
<evidence type="ECO:0000256" key="2">
    <source>
        <dbReference type="ARBA" id="ARBA00010480"/>
    </source>
</evidence>
<keyword evidence="10" id="KW-0946">Virion</keyword>
<comment type="cofactor">
    <cofactor evidence="1">
        <name>Mg(2+)</name>
        <dbReference type="ChEBI" id="CHEBI:18420"/>
    </cofactor>
</comment>
<dbReference type="InterPro" id="IPR029044">
    <property type="entry name" value="Nucleotide-diphossugar_trans"/>
</dbReference>
<comment type="catalytic activity">
    <reaction evidence="8">
        <text>dTTP + alpha-D-glucose 1-phosphate + H(+) = dTDP-alpha-D-glucose + diphosphate</text>
        <dbReference type="Rhea" id="RHEA:15225"/>
        <dbReference type="ChEBI" id="CHEBI:15378"/>
        <dbReference type="ChEBI" id="CHEBI:33019"/>
        <dbReference type="ChEBI" id="CHEBI:37568"/>
        <dbReference type="ChEBI" id="CHEBI:57477"/>
        <dbReference type="ChEBI" id="CHEBI:58601"/>
        <dbReference type="EC" id="2.7.7.24"/>
    </reaction>
</comment>
<dbReference type="InterPro" id="IPR005835">
    <property type="entry name" value="NTP_transferase_dom"/>
</dbReference>
<evidence type="ECO:0000313" key="10">
    <source>
        <dbReference type="EMBL" id="PIQ74044.1"/>
    </source>
</evidence>
<keyword evidence="10" id="KW-0167">Capsid protein</keyword>
<dbReference type="Proteomes" id="UP000231550">
    <property type="component" value="Unassembled WGS sequence"/>
</dbReference>
<evidence type="ECO:0000256" key="1">
    <source>
        <dbReference type="ARBA" id="ARBA00001946"/>
    </source>
</evidence>
<reference evidence="10 11" key="1">
    <citation type="submission" date="2017-09" db="EMBL/GenBank/DDBJ databases">
        <title>Depth-based differentiation of microbial function through sediment-hosted aquifers and enrichment of novel symbionts in the deep terrestrial subsurface.</title>
        <authorList>
            <person name="Probst A.J."/>
            <person name="Ladd B."/>
            <person name="Jarett J.K."/>
            <person name="Geller-Mcgrath D.E."/>
            <person name="Sieber C.M."/>
            <person name="Emerson J.B."/>
            <person name="Anantharaman K."/>
            <person name="Thomas B.C."/>
            <person name="Malmstrom R."/>
            <person name="Stieglmeier M."/>
            <person name="Klingl A."/>
            <person name="Woyke T."/>
            <person name="Ryan C.M."/>
            <person name="Banfield J.F."/>
        </authorList>
    </citation>
    <scope>NUCLEOTIDE SEQUENCE [LARGE SCALE GENOMIC DNA]</scope>
    <source>
        <strain evidence="10">CG11_big_fil_rev_8_21_14_0_20_44_10</strain>
    </source>
</reference>
<gene>
    <name evidence="10" type="ORF">COV85_04220</name>
</gene>
<dbReference type="EMBL" id="PCVN01000113">
    <property type="protein sequence ID" value="PIQ74044.1"/>
    <property type="molecule type" value="Genomic_DNA"/>
</dbReference>
<dbReference type="AlphaFoldDB" id="A0A2H0KRK8"/>
<protein>
    <recommendedName>
        <fullName evidence="3">glucose-1-phosphate thymidylyltransferase</fullName>
        <ecNumber evidence="3">2.7.7.24</ecNumber>
    </recommendedName>
</protein>
<organism evidence="10 11">
    <name type="scientific">Candidatus Portnoybacteria bacterium CG11_big_fil_rev_8_21_14_0_20_44_10</name>
    <dbReference type="NCBI Taxonomy" id="1974818"/>
    <lineage>
        <taxon>Bacteria</taxon>
        <taxon>Candidatus Portnoyibacteriota</taxon>
    </lineage>
</organism>
<dbReference type="SUPFAM" id="SSF53448">
    <property type="entry name" value="Nucleotide-diphospho-sugar transferases"/>
    <property type="match status" value="1"/>
</dbReference>
<dbReference type="Gene3D" id="3.90.550.10">
    <property type="entry name" value="Spore Coat Polysaccharide Biosynthesis Protein SpsA, Chain A"/>
    <property type="match status" value="1"/>
</dbReference>
<name>A0A2H0KRK8_9BACT</name>
<dbReference type="Pfam" id="PF00483">
    <property type="entry name" value="NTP_transferase"/>
    <property type="match status" value="1"/>
</dbReference>
<dbReference type="GO" id="GO:0008879">
    <property type="term" value="F:glucose-1-phosphate thymidylyltransferase activity"/>
    <property type="evidence" value="ECO:0007669"/>
    <property type="project" value="UniProtKB-EC"/>
</dbReference>
<evidence type="ECO:0000256" key="5">
    <source>
        <dbReference type="ARBA" id="ARBA00022695"/>
    </source>
</evidence>
<feature type="domain" description="Nucleotidyl transferase" evidence="9">
    <location>
        <begin position="2"/>
        <end position="233"/>
    </location>
</feature>
<dbReference type="EC" id="2.7.7.24" evidence="3"/>
<dbReference type="PANTHER" id="PTHR43532">
    <property type="entry name" value="GLUCOSE-1-PHOSPHATE THYMIDYLYLTRANSFERASE"/>
    <property type="match status" value="1"/>
</dbReference>
<accession>A0A2H0KRK8</accession>
<keyword evidence="5" id="KW-0548">Nucleotidyltransferase</keyword>
<sequence length="265" mass="29644">MKGIILAGGTATRLFPLTATTSKQLLPVYDRQMVFYPLNTLVKGGIKDILMIVAPDHSGQFLNFLGSLLKNHGVSIMFEVQKVPRGLADAFIVGETFIDDDNVTMILGDNIFEDDFGAQIKDFKSGGHIFAKKVSDPERSGVVKFDENGRVLQIVEKPKEWISDYAIPGLYIYDQRVCGAARTVKPSERGEIEITSLHNYYLELGELTVSKCEGEWLDAGTFDSLLEASTIVKQKELRKNFHPIINQAIAEFNEELKNICKKRLL</sequence>
<evidence type="ECO:0000313" key="11">
    <source>
        <dbReference type="Proteomes" id="UP000231550"/>
    </source>
</evidence>
<keyword evidence="7" id="KW-0460">Magnesium</keyword>
<evidence type="ECO:0000256" key="7">
    <source>
        <dbReference type="ARBA" id="ARBA00022842"/>
    </source>
</evidence>
<evidence type="ECO:0000256" key="6">
    <source>
        <dbReference type="ARBA" id="ARBA00022723"/>
    </source>
</evidence>
<comment type="caution">
    <text evidence="10">The sequence shown here is derived from an EMBL/GenBank/DDBJ whole genome shotgun (WGS) entry which is preliminary data.</text>
</comment>
<dbReference type="PANTHER" id="PTHR43532:SF1">
    <property type="entry name" value="GLUCOSE-1-PHOSPHATE THYMIDYLYLTRANSFERASE 1"/>
    <property type="match status" value="1"/>
</dbReference>
<dbReference type="GO" id="GO:0046872">
    <property type="term" value="F:metal ion binding"/>
    <property type="evidence" value="ECO:0007669"/>
    <property type="project" value="UniProtKB-KW"/>
</dbReference>